<keyword evidence="1" id="KW-1133">Transmembrane helix</keyword>
<feature type="transmembrane region" description="Helical" evidence="1">
    <location>
        <begin position="89"/>
        <end position="110"/>
    </location>
</feature>
<dbReference type="InterPro" id="IPR005530">
    <property type="entry name" value="SPW"/>
</dbReference>
<organism evidence="3 4">
    <name type="scientific">Rhizobium mesosinicum</name>
    <dbReference type="NCBI Taxonomy" id="335017"/>
    <lineage>
        <taxon>Bacteria</taxon>
        <taxon>Pseudomonadati</taxon>
        <taxon>Pseudomonadota</taxon>
        <taxon>Alphaproteobacteria</taxon>
        <taxon>Hyphomicrobiales</taxon>
        <taxon>Rhizobiaceae</taxon>
        <taxon>Rhizobium/Agrobacterium group</taxon>
        <taxon>Rhizobium</taxon>
    </lineage>
</organism>
<protein>
    <recommendedName>
        <fullName evidence="2">SPW repeat-containing integral membrane domain-containing protein</fullName>
    </recommendedName>
</protein>
<accession>A0ABS7GR77</accession>
<keyword evidence="4" id="KW-1185">Reference proteome</keyword>
<feature type="domain" description="SPW repeat-containing integral membrane" evidence="2">
    <location>
        <begin position="9"/>
        <end position="105"/>
    </location>
</feature>
<dbReference type="Pfam" id="PF03779">
    <property type="entry name" value="SPW"/>
    <property type="match status" value="1"/>
</dbReference>
<keyword evidence="1" id="KW-0472">Membrane</keyword>
<comment type="caution">
    <text evidence="3">The sequence shown here is derived from an EMBL/GenBank/DDBJ whole genome shotgun (WGS) entry which is preliminary data.</text>
</comment>
<feature type="transmembrane region" description="Helical" evidence="1">
    <location>
        <begin position="63"/>
        <end position="83"/>
    </location>
</feature>
<name>A0ABS7GR77_9HYPH</name>
<evidence type="ECO:0000259" key="2">
    <source>
        <dbReference type="Pfam" id="PF03779"/>
    </source>
</evidence>
<dbReference type="Proteomes" id="UP000717752">
    <property type="component" value="Unassembled WGS sequence"/>
</dbReference>
<evidence type="ECO:0000256" key="1">
    <source>
        <dbReference type="SAM" id="Phobius"/>
    </source>
</evidence>
<evidence type="ECO:0000313" key="3">
    <source>
        <dbReference type="EMBL" id="MBW9052462.1"/>
    </source>
</evidence>
<evidence type="ECO:0000313" key="4">
    <source>
        <dbReference type="Proteomes" id="UP000717752"/>
    </source>
</evidence>
<dbReference type="EMBL" id="JAEUAK010000003">
    <property type="protein sequence ID" value="MBW9052462.1"/>
    <property type="molecule type" value="Genomic_DNA"/>
</dbReference>
<reference evidence="3 4" key="1">
    <citation type="journal article" date="2021" name="MBio">
        <title>Poor Competitiveness of Bradyrhizobium in Pigeon Pea Root Colonization in Indian Soils.</title>
        <authorList>
            <person name="Chalasani D."/>
            <person name="Basu A."/>
            <person name="Pullabhotla S.V.S.R.N."/>
            <person name="Jorrin B."/>
            <person name="Neal A.L."/>
            <person name="Poole P.S."/>
            <person name="Podile A.R."/>
            <person name="Tkacz A."/>
        </authorList>
    </citation>
    <scope>NUCLEOTIDE SEQUENCE [LARGE SCALE GENOMIC DNA]</scope>
    <source>
        <strain evidence="3 4">HU56</strain>
    </source>
</reference>
<feature type="transmembrane region" description="Helical" evidence="1">
    <location>
        <begin position="7"/>
        <end position="27"/>
    </location>
</feature>
<dbReference type="RefSeq" id="WP_220333904.1">
    <property type="nucleotide sequence ID" value="NZ_JAEUAK010000003.1"/>
</dbReference>
<proteinExistence type="predicted"/>
<gene>
    <name evidence="3" type="ORF">JNB85_08570</name>
</gene>
<sequence length="116" mass="12650">MRFVPSFVHGLADYVCGAFLLAGPILLQEPEPARHLMMIIGSLVLLNSVLTDHEAGIHRLLPLRIHLCFDAMLGAAVLALPLILTLSPVMAAIAWLFGLLTVALATTTIFPHRRFD</sequence>
<feature type="transmembrane region" description="Helical" evidence="1">
    <location>
        <begin position="33"/>
        <end position="51"/>
    </location>
</feature>
<keyword evidence="1" id="KW-0812">Transmembrane</keyword>